<dbReference type="PANTHER" id="PTHR24213">
    <property type="entry name" value="ACTIN-BINDING LIM PROTEIN"/>
    <property type="match status" value="1"/>
</dbReference>
<evidence type="ECO:0000256" key="2">
    <source>
        <dbReference type="ARBA" id="ARBA00022833"/>
    </source>
</evidence>
<feature type="domain" description="LIM zinc-binding" evidence="6">
    <location>
        <begin position="157"/>
        <end position="216"/>
    </location>
</feature>
<proteinExistence type="predicted"/>
<name>T1H0A7_MEGSC</name>
<dbReference type="GO" id="GO:0051015">
    <property type="term" value="F:actin filament binding"/>
    <property type="evidence" value="ECO:0007669"/>
    <property type="project" value="TreeGrafter"/>
</dbReference>
<dbReference type="GO" id="GO:0046872">
    <property type="term" value="F:metal ion binding"/>
    <property type="evidence" value="ECO:0007669"/>
    <property type="project" value="UniProtKB-KW"/>
</dbReference>
<protein>
    <recommendedName>
        <fullName evidence="6">LIM zinc-binding domain-containing protein</fullName>
    </recommendedName>
</protein>
<dbReference type="Pfam" id="PF00412">
    <property type="entry name" value="LIM"/>
    <property type="match status" value="4"/>
</dbReference>
<dbReference type="GO" id="GO:0030032">
    <property type="term" value="P:lamellipodium assembly"/>
    <property type="evidence" value="ECO:0007669"/>
    <property type="project" value="TreeGrafter"/>
</dbReference>
<dbReference type="EMBL" id="CAQQ02374038">
    <property type="status" value="NOT_ANNOTATED_CDS"/>
    <property type="molecule type" value="Genomic_DNA"/>
</dbReference>
<dbReference type="CDD" id="cd09327">
    <property type="entry name" value="LIM1_abLIM"/>
    <property type="match status" value="1"/>
</dbReference>
<feature type="domain" description="LIM zinc-binding" evidence="6">
    <location>
        <begin position="4"/>
        <end position="63"/>
    </location>
</feature>
<evidence type="ECO:0000256" key="4">
    <source>
        <dbReference type="PROSITE-ProRule" id="PRU00125"/>
    </source>
</evidence>
<dbReference type="SMART" id="SM00132">
    <property type="entry name" value="LIM"/>
    <property type="match status" value="4"/>
</dbReference>
<accession>T1H0A7</accession>
<reference evidence="7" key="2">
    <citation type="submission" date="2015-06" db="UniProtKB">
        <authorList>
            <consortium name="EnsemblMetazoa"/>
        </authorList>
    </citation>
    <scope>IDENTIFICATION</scope>
</reference>
<sequence length="301" mass="33118">KNKIYCAKCQKKCSGEVLRVGDKHFHKSCFQCSQCKKSLATGGFFTKDGVYYCIPDYQKLFGTKCAACNQYVEGEVVSTMGKTYHQKCFTCSECKNPFQSGNKVTNTGKEILCEDCLGKNSGSRKQQNQKPENPTKATTLLTSENKDKSKNSNYDPNDCAGCGGQLKEGQALIALDRQWHVNCFRCRLCNVILNAEYMGKDSVPYCEKCYQKSFGVKCAYCNRFISGKVLQAGENHHFHPTCARCTKCGDAFGDGEEMYLQGSAIWHPKCGPGPSEAGLILNGVAGSDTECDHLSTSGISE</sequence>
<evidence type="ECO:0000256" key="1">
    <source>
        <dbReference type="ARBA" id="ARBA00022723"/>
    </source>
</evidence>
<dbReference type="PANTHER" id="PTHR24213:SF9">
    <property type="entry name" value="UNCOORDINATED 115A, ISOFORM B-RELATED"/>
    <property type="match status" value="1"/>
</dbReference>
<feature type="domain" description="LIM zinc-binding" evidence="6">
    <location>
        <begin position="64"/>
        <end position="123"/>
    </location>
</feature>
<keyword evidence="2 4" id="KW-0862">Zinc</keyword>
<keyword evidence="1 4" id="KW-0479">Metal-binding</keyword>
<keyword evidence="8" id="KW-1185">Reference proteome</keyword>
<feature type="region of interest" description="Disordered" evidence="5">
    <location>
        <begin position="120"/>
        <end position="152"/>
    </location>
</feature>
<dbReference type="STRING" id="36166.T1H0A7"/>
<dbReference type="OMA" id="VENRHFH"/>
<dbReference type="EnsemblMetazoa" id="MESCA009580-RA">
    <property type="protein sequence ID" value="MESCA009580-PA"/>
    <property type="gene ID" value="MESCA009580"/>
</dbReference>
<evidence type="ECO:0000256" key="5">
    <source>
        <dbReference type="SAM" id="MobiDB-lite"/>
    </source>
</evidence>
<evidence type="ECO:0000313" key="8">
    <source>
        <dbReference type="Proteomes" id="UP000015102"/>
    </source>
</evidence>
<keyword evidence="3 4" id="KW-0440">LIM domain</keyword>
<dbReference type="SUPFAM" id="SSF57716">
    <property type="entry name" value="Glucocorticoid receptor-like (DNA-binding domain)"/>
    <property type="match status" value="6"/>
</dbReference>
<dbReference type="Gene3D" id="2.10.110.10">
    <property type="entry name" value="Cysteine Rich Protein"/>
    <property type="match status" value="4"/>
</dbReference>
<dbReference type="HOGENOM" id="CLU_001357_12_0_1"/>
<dbReference type="FunFam" id="2.10.110.10:FF:000098">
    <property type="entry name" value="Uncoordinated 115a, isoform B"/>
    <property type="match status" value="1"/>
</dbReference>
<dbReference type="GO" id="GO:0015629">
    <property type="term" value="C:actin cytoskeleton"/>
    <property type="evidence" value="ECO:0007669"/>
    <property type="project" value="TreeGrafter"/>
</dbReference>
<dbReference type="FunFam" id="2.10.110.10:FF:000055">
    <property type="entry name" value="Actin binding LIM protein 1"/>
    <property type="match status" value="1"/>
</dbReference>
<dbReference type="InterPro" id="IPR051618">
    <property type="entry name" value="Actin-binding_LIM"/>
</dbReference>
<dbReference type="AlphaFoldDB" id="T1H0A7"/>
<organism evidence="7 8">
    <name type="scientific">Megaselia scalaris</name>
    <name type="common">Humpbacked fly</name>
    <name type="synonym">Phora scalaris</name>
    <dbReference type="NCBI Taxonomy" id="36166"/>
    <lineage>
        <taxon>Eukaryota</taxon>
        <taxon>Metazoa</taxon>
        <taxon>Ecdysozoa</taxon>
        <taxon>Arthropoda</taxon>
        <taxon>Hexapoda</taxon>
        <taxon>Insecta</taxon>
        <taxon>Pterygota</taxon>
        <taxon>Neoptera</taxon>
        <taxon>Endopterygota</taxon>
        <taxon>Diptera</taxon>
        <taxon>Brachycera</taxon>
        <taxon>Muscomorpha</taxon>
        <taxon>Platypezoidea</taxon>
        <taxon>Phoridae</taxon>
        <taxon>Megaseliini</taxon>
        <taxon>Megaselia</taxon>
    </lineage>
</organism>
<dbReference type="Proteomes" id="UP000015102">
    <property type="component" value="Unassembled WGS sequence"/>
</dbReference>
<evidence type="ECO:0000259" key="6">
    <source>
        <dbReference type="PROSITE" id="PS50023"/>
    </source>
</evidence>
<dbReference type="PROSITE" id="PS00478">
    <property type="entry name" value="LIM_DOMAIN_1"/>
    <property type="match status" value="3"/>
</dbReference>
<dbReference type="InterPro" id="IPR001781">
    <property type="entry name" value="Znf_LIM"/>
</dbReference>
<reference evidence="8" key="1">
    <citation type="submission" date="2013-02" db="EMBL/GenBank/DDBJ databases">
        <authorList>
            <person name="Hughes D."/>
        </authorList>
    </citation>
    <scope>NUCLEOTIDE SEQUENCE</scope>
    <source>
        <strain>Durham</strain>
        <strain evidence="8">NC isolate 2 -- Noor lab</strain>
    </source>
</reference>
<evidence type="ECO:0000313" key="7">
    <source>
        <dbReference type="EnsemblMetazoa" id="MESCA009580-PA"/>
    </source>
</evidence>
<dbReference type="FunFam" id="2.10.110.10:FF:000099">
    <property type="entry name" value="Uncoordinated 115a, isoform B"/>
    <property type="match status" value="1"/>
</dbReference>
<dbReference type="FunFam" id="2.10.110.10:FF:000075">
    <property type="entry name" value="Actin-binding lim protein 1"/>
    <property type="match status" value="1"/>
</dbReference>
<dbReference type="PROSITE" id="PS50023">
    <property type="entry name" value="LIM_DOMAIN_2"/>
    <property type="match status" value="3"/>
</dbReference>
<feature type="compositionally biased region" description="Polar residues" evidence="5">
    <location>
        <begin position="120"/>
        <end position="143"/>
    </location>
</feature>
<evidence type="ECO:0000256" key="3">
    <source>
        <dbReference type="ARBA" id="ARBA00023038"/>
    </source>
</evidence>